<dbReference type="GO" id="GO:0008762">
    <property type="term" value="F:UDP-N-acetylmuramate dehydrogenase activity"/>
    <property type="evidence" value="ECO:0007669"/>
    <property type="project" value="UniProtKB-EC"/>
</dbReference>
<dbReference type="GO" id="GO:0071949">
    <property type="term" value="F:FAD binding"/>
    <property type="evidence" value="ECO:0007669"/>
    <property type="project" value="InterPro"/>
</dbReference>
<dbReference type="InterPro" id="IPR016169">
    <property type="entry name" value="FAD-bd_PCMH_sub2"/>
</dbReference>
<keyword evidence="12" id="KW-0573">Peptidoglycan synthesis</keyword>
<dbReference type="GO" id="GO:0051301">
    <property type="term" value="P:cell division"/>
    <property type="evidence" value="ECO:0007669"/>
    <property type="project" value="UniProtKB-KW"/>
</dbReference>
<dbReference type="Pfam" id="PF02873">
    <property type="entry name" value="MurB_C"/>
    <property type="match status" value="1"/>
</dbReference>
<dbReference type="PROSITE" id="PS51387">
    <property type="entry name" value="FAD_PCMH"/>
    <property type="match status" value="1"/>
</dbReference>
<evidence type="ECO:0000256" key="16">
    <source>
        <dbReference type="ARBA" id="ARBA00048914"/>
    </source>
</evidence>
<comment type="cofactor">
    <cofactor evidence="1">
        <name>FAD</name>
        <dbReference type="ChEBI" id="CHEBI:57692"/>
    </cofactor>
</comment>
<evidence type="ECO:0000256" key="6">
    <source>
        <dbReference type="ARBA" id="ARBA00022490"/>
    </source>
</evidence>
<evidence type="ECO:0000256" key="11">
    <source>
        <dbReference type="ARBA" id="ARBA00022960"/>
    </source>
</evidence>
<evidence type="ECO:0000256" key="4">
    <source>
        <dbReference type="ARBA" id="ARBA00004752"/>
    </source>
</evidence>
<dbReference type="SUPFAM" id="SSF56176">
    <property type="entry name" value="FAD-binding/transporter-associated domain-like"/>
    <property type="match status" value="1"/>
</dbReference>
<keyword evidence="13 18" id="KW-0560">Oxidoreductase</keyword>
<dbReference type="GO" id="GO:0005829">
    <property type="term" value="C:cytosol"/>
    <property type="evidence" value="ECO:0007669"/>
    <property type="project" value="TreeGrafter"/>
</dbReference>
<evidence type="ECO:0000256" key="9">
    <source>
        <dbReference type="ARBA" id="ARBA00022827"/>
    </source>
</evidence>
<dbReference type="GO" id="GO:0009252">
    <property type="term" value="P:peptidoglycan biosynthetic process"/>
    <property type="evidence" value="ECO:0007669"/>
    <property type="project" value="UniProtKB-UniPathway"/>
</dbReference>
<evidence type="ECO:0000256" key="14">
    <source>
        <dbReference type="ARBA" id="ARBA00023306"/>
    </source>
</evidence>
<dbReference type="GO" id="GO:0071555">
    <property type="term" value="P:cell wall organization"/>
    <property type="evidence" value="ECO:0007669"/>
    <property type="project" value="UniProtKB-KW"/>
</dbReference>
<keyword evidence="11" id="KW-0133">Cell shape</keyword>
<evidence type="ECO:0000256" key="1">
    <source>
        <dbReference type="ARBA" id="ARBA00001974"/>
    </source>
</evidence>
<dbReference type="InterPro" id="IPR006094">
    <property type="entry name" value="Oxid_FAD_bind_N"/>
</dbReference>
<evidence type="ECO:0000256" key="13">
    <source>
        <dbReference type="ARBA" id="ARBA00023002"/>
    </source>
</evidence>
<organism evidence="18">
    <name type="scientific">bioreactor metagenome</name>
    <dbReference type="NCBI Taxonomy" id="1076179"/>
    <lineage>
        <taxon>unclassified sequences</taxon>
        <taxon>metagenomes</taxon>
        <taxon>ecological metagenomes</taxon>
    </lineage>
</organism>
<dbReference type="Gene3D" id="3.90.78.10">
    <property type="entry name" value="UDP-N-acetylenolpyruvoylglucosamine reductase, C-terminal domain"/>
    <property type="match status" value="1"/>
</dbReference>
<comment type="catalytic activity">
    <reaction evidence="16">
        <text>UDP-N-acetyl-alpha-D-muramate + NADP(+) = UDP-N-acetyl-3-O-(1-carboxyvinyl)-alpha-D-glucosamine + NADPH + H(+)</text>
        <dbReference type="Rhea" id="RHEA:12248"/>
        <dbReference type="ChEBI" id="CHEBI:15378"/>
        <dbReference type="ChEBI" id="CHEBI:57783"/>
        <dbReference type="ChEBI" id="CHEBI:58349"/>
        <dbReference type="ChEBI" id="CHEBI:68483"/>
        <dbReference type="ChEBI" id="CHEBI:70757"/>
        <dbReference type="EC" id="1.3.1.98"/>
    </reaction>
</comment>
<keyword evidence="14" id="KW-0131">Cell cycle</keyword>
<evidence type="ECO:0000256" key="15">
    <source>
        <dbReference type="ARBA" id="ARBA00023316"/>
    </source>
</evidence>
<evidence type="ECO:0000256" key="12">
    <source>
        <dbReference type="ARBA" id="ARBA00022984"/>
    </source>
</evidence>
<dbReference type="UniPathway" id="UPA00219"/>
<keyword evidence="15" id="KW-0961">Cell wall biogenesis/degradation</keyword>
<dbReference type="PANTHER" id="PTHR21071">
    <property type="entry name" value="UDP-N-ACETYLENOLPYRUVOYLGLUCOSAMINE REDUCTASE"/>
    <property type="match status" value="1"/>
</dbReference>
<evidence type="ECO:0000256" key="10">
    <source>
        <dbReference type="ARBA" id="ARBA00022857"/>
    </source>
</evidence>
<dbReference type="GO" id="GO:0008360">
    <property type="term" value="P:regulation of cell shape"/>
    <property type="evidence" value="ECO:0007669"/>
    <property type="project" value="UniProtKB-KW"/>
</dbReference>
<dbReference type="EMBL" id="VSSQ01047284">
    <property type="protein sequence ID" value="MPN01262.1"/>
    <property type="molecule type" value="Genomic_DNA"/>
</dbReference>
<evidence type="ECO:0000259" key="17">
    <source>
        <dbReference type="PROSITE" id="PS51387"/>
    </source>
</evidence>
<protein>
    <recommendedName>
        <fullName evidence="5">UDP-N-acetylmuramate dehydrogenase</fullName>
        <ecNumber evidence="5">1.3.1.98</ecNumber>
    </recommendedName>
</protein>
<sequence length="293" mass="32906">MFFLAHSRKELESLLDFVWREKIPFTVLGSASNVLIAQEGIQGLVLQLALQDFQVLEEKPDHAVVRAEVGLKTNQFVVKTSQLQLTGMEGFIGVPGTLGGALYNNAHYLGFLIADHLLDVEAYDVEIGQEVVFSREKGRFAYEHSIFQERKSLVILAASFSLPKADPVKIRENMREAQERRQKTQPLDLPSSGCFFQNPSNTDNLRKRFPQFAEQSFVPAGFLIDQAGLKGYQIGDIQVSPKHAAFLVNLGKGNEKDVKKIVAEIKQRVKDEFGVVLHEEVFYLPAKKEMEGI</sequence>
<name>A0A645EJ10_9ZZZZ</name>
<comment type="subcellular location">
    <subcellularLocation>
        <location evidence="3">Cytoplasm</location>
    </subcellularLocation>
</comment>
<dbReference type="InterPro" id="IPR036635">
    <property type="entry name" value="MurB_C_sf"/>
</dbReference>
<dbReference type="InterPro" id="IPR016167">
    <property type="entry name" value="FAD-bd_PCMH_sub1"/>
</dbReference>
<keyword evidence="10" id="KW-0521">NADP</keyword>
<evidence type="ECO:0000256" key="8">
    <source>
        <dbReference type="ARBA" id="ARBA00022630"/>
    </source>
</evidence>
<comment type="caution">
    <text evidence="18">The sequence shown here is derived from an EMBL/GenBank/DDBJ whole genome shotgun (WGS) entry which is preliminary data.</text>
</comment>
<dbReference type="Gene3D" id="3.30.465.10">
    <property type="match status" value="1"/>
</dbReference>
<dbReference type="SUPFAM" id="SSF56194">
    <property type="entry name" value="Uridine diphospho-N-Acetylenolpyruvylglucosamine reductase, MurB, C-terminal domain"/>
    <property type="match status" value="1"/>
</dbReference>
<dbReference type="EC" id="1.3.1.98" evidence="5"/>
<evidence type="ECO:0000256" key="2">
    <source>
        <dbReference type="ARBA" id="ARBA00003921"/>
    </source>
</evidence>
<evidence type="ECO:0000256" key="3">
    <source>
        <dbReference type="ARBA" id="ARBA00004496"/>
    </source>
</evidence>
<dbReference type="InterPro" id="IPR036318">
    <property type="entry name" value="FAD-bd_PCMH-like_sf"/>
</dbReference>
<evidence type="ECO:0000313" key="18">
    <source>
        <dbReference type="EMBL" id="MPN01262.1"/>
    </source>
</evidence>
<dbReference type="Gene3D" id="3.30.43.10">
    <property type="entry name" value="Uridine Diphospho-n-acetylenolpyruvylglucosamine Reductase, domain 2"/>
    <property type="match status" value="1"/>
</dbReference>
<feature type="domain" description="FAD-binding PCMH-type" evidence="17">
    <location>
        <begin position="1"/>
        <end position="165"/>
    </location>
</feature>
<accession>A0A645EJ10</accession>
<evidence type="ECO:0000256" key="5">
    <source>
        <dbReference type="ARBA" id="ARBA00012518"/>
    </source>
</evidence>
<dbReference type="InterPro" id="IPR003170">
    <property type="entry name" value="MurB"/>
</dbReference>
<reference evidence="18" key="1">
    <citation type="submission" date="2019-08" db="EMBL/GenBank/DDBJ databases">
        <authorList>
            <person name="Kucharzyk K."/>
            <person name="Murdoch R.W."/>
            <person name="Higgins S."/>
            <person name="Loffler F."/>
        </authorList>
    </citation>
    <scope>NUCLEOTIDE SEQUENCE</scope>
</reference>
<dbReference type="PANTHER" id="PTHR21071:SF4">
    <property type="entry name" value="UDP-N-ACETYLENOLPYRUVOYLGLUCOSAMINE REDUCTASE"/>
    <property type="match status" value="1"/>
</dbReference>
<gene>
    <name evidence="18" type="primary">murB_34</name>
    <name evidence="18" type="ORF">SDC9_148468</name>
</gene>
<keyword evidence="7" id="KW-0132">Cell division</keyword>
<keyword evidence="9" id="KW-0274">FAD</keyword>
<dbReference type="HAMAP" id="MF_00037">
    <property type="entry name" value="MurB"/>
    <property type="match status" value="1"/>
</dbReference>
<dbReference type="InterPro" id="IPR011601">
    <property type="entry name" value="MurB_C"/>
</dbReference>
<keyword evidence="8" id="KW-0285">Flavoprotein</keyword>
<comment type="function">
    <text evidence="2">Cell wall formation.</text>
</comment>
<keyword evidence="6" id="KW-0963">Cytoplasm</keyword>
<dbReference type="NCBIfam" id="TIGR00179">
    <property type="entry name" value="murB"/>
    <property type="match status" value="1"/>
</dbReference>
<comment type="pathway">
    <text evidence="4">Cell wall biogenesis; peptidoglycan biosynthesis.</text>
</comment>
<dbReference type="InterPro" id="IPR016166">
    <property type="entry name" value="FAD-bd_PCMH"/>
</dbReference>
<proteinExistence type="inferred from homology"/>
<evidence type="ECO:0000256" key="7">
    <source>
        <dbReference type="ARBA" id="ARBA00022618"/>
    </source>
</evidence>
<dbReference type="Pfam" id="PF01565">
    <property type="entry name" value="FAD_binding_4"/>
    <property type="match status" value="1"/>
</dbReference>
<dbReference type="AlphaFoldDB" id="A0A645EJ10"/>